<protein>
    <recommendedName>
        <fullName evidence="3">DUF2262 domain-containing protein</fullName>
    </recommendedName>
</protein>
<comment type="caution">
    <text evidence="1">The sequence shown here is derived from an EMBL/GenBank/DDBJ whole genome shotgun (WGS) entry which is preliminary data.</text>
</comment>
<evidence type="ECO:0008006" key="3">
    <source>
        <dbReference type="Google" id="ProtNLM"/>
    </source>
</evidence>
<evidence type="ECO:0000313" key="1">
    <source>
        <dbReference type="EMBL" id="MBS7823783.1"/>
    </source>
</evidence>
<evidence type="ECO:0000313" key="2">
    <source>
        <dbReference type="Proteomes" id="UP000680020"/>
    </source>
</evidence>
<dbReference type="GeneID" id="58263180"/>
<organism evidence="1 2">
    <name type="scientific">Wohlfahrtiimonas chitiniclastica</name>
    <dbReference type="NCBI Taxonomy" id="400946"/>
    <lineage>
        <taxon>Bacteria</taxon>
        <taxon>Pseudomonadati</taxon>
        <taxon>Pseudomonadota</taxon>
        <taxon>Gammaproteobacteria</taxon>
        <taxon>Cardiobacteriales</taxon>
        <taxon>Ignatzschineriaceae</taxon>
        <taxon>Wohlfahrtiimonas</taxon>
    </lineage>
</organism>
<accession>A0AB35BUW7</accession>
<sequence>MDHSTFVHPVLGELTYEAALQGYAGSIELSDMPLKINLVGDALEAKVLGDRLLAFLESEAFEDAFIAGLEALLTLKNRDWLSEGEAEYTLEEFFDFVSLDAIVMHSDKIELYTDDLELLWRNRAILSFDYDYQLINVHIEEHISF</sequence>
<name>A0AB35BUW7_9GAMM</name>
<dbReference type="AlphaFoldDB" id="A0AB35BUW7"/>
<dbReference type="Proteomes" id="UP000680020">
    <property type="component" value="Unassembled WGS sequence"/>
</dbReference>
<reference evidence="1" key="1">
    <citation type="submission" date="2021-03" db="EMBL/GenBank/DDBJ databases">
        <title>Identification and antibiotic profiling of Wohlfahrtiimonas chitiniclastica, an underestimated human pathogen.</title>
        <authorList>
            <person name="Kopf A."/>
            <person name="Bunk B."/>
            <person name="Coldewey S."/>
            <person name="Gunzer F."/>
            <person name="Riedel T."/>
            <person name="Schroettner P."/>
        </authorList>
    </citation>
    <scope>NUCLEOTIDE SEQUENCE</scope>
    <source>
        <strain evidence="1">DSM 100917</strain>
    </source>
</reference>
<dbReference type="EMBL" id="JAGIBU010000001">
    <property type="protein sequence ID" value="MBS7823783.1"/>
    <property type="molecule type" value="Genomic_DNA"/>
</dbReference>
<gene>
    <name evidence="1" type="ORF">J7561_01035</name>
</gene>
<proteinExistence type="predicted"/>
<dbReference type="RefSeq" id="WP_094488523.1">
    <property type="nucleotide sequence ID" value="NZ_JAGIBT010000001.1"/>
</dbReference>